<protein>
    <submittedName>
        <fullName evidence="1">Uncharacterized protein</fullName>
    </submittedName>
</protein>
<proteinExistence type="predicted"/>
<organism evidence="1">
    <name type="scientific">viral metagenome</name>
    <dbReference type="NCBI Taxonomy" id="1070528"/>
    <lineage>
        <taxon>unclassified sequences</taxon>
        <taxon>metagenomes</taxon>
        <taxon>organismal metagenomes</taxon>
    </lineage>
</organism>
<name>A0A6C0I8G8_9ZZZZ</name>
<reference evidence="1" key="1">
    <citation type="journal article" date="2020" name="Nature">
        <title>Giant virus diversity and host interactions through global metagenomics.</title>
        <authorList>
            <person name="Schulz F."/>
            <person name="Roux S."/>
            <person name="Paez-Espino D."/>
            <person name="Jungbluth S."/>
            <person name="Walsh D.A."/>
            <person name="Denef V.J."/>
            <person name="McMahon K.D."/>
            <person name="Konstantinidis K.T."/>
            <person name="Eloe-Fadrosh E.A."/>
            <person name="Kyrpides N.C."/>
            <person name="Woyke T."/>
        </authorList>
    </citation>
    <scope>NUCLEOTIDE SEQUENCE</scope>
    <source>
        <strain evidence="1">GVMAG-M-3300023184-51</strain>
    </source>
</reference>
<evidence type="ECO:0000313" key="1">
    <source>
        <dbReference type="EMBL" id="QHT88626.1"/>
    </source>
</evidence>
<dbReference type="AlphaFoldDB" id="A0A6C0I8G8"/>
<accession>A0A6C0I8G8</accession>
<dbReference type="EMBL" id="MN740120">
    <property type="protein sequence ID" value="QHT88626.1"/>
    <property type="molecule type" value="Genomic_DNA"/>
</dbReference>
<sequence length="75" mass="8990">MVPKYIFCQCMKPWKLCINKQKSYKLDVRGIIDMDKLKCEKQCDAKRGTNNVNYDFIKMRPTDTKFVCRFSDKKL</sequence>